<evidence type="ECO:0000313" key="1">
    <source>
        <dbReference type="EMBL" id="BBI47743.1"/>
    </source>
</evidence>
<proteinExistence type="predicted"/>
<keyword evidence="2" id="KW-1185">Reference proteome</keyword>
<name>A0ABM7GBL3_9GAMM</name>
<gene>
    <name evidence="1" type="ORF">HORIV_01640</name>
</gene>
<accession>A0ABM7GBL3</accession>
<dbReference type="EMBL" id="AP019416">
    <property type="protein sequence ID" value="BBI47743.1"/>
    <property type="molecule type" value="Genomic_DNA"/>
</dbReference>
<organism evidence="1 2">
    <name type="scientific">Vreelandella olivaria</name>
    <dbReference type="NCBI Taxonomy" id="390919"/>
    <lineage>
        <taxon>Bacteria</taxon>
        <taxon>Pseudomonadati</taxon>
        <taxon>Pseudomonadota</taxon>
        <taxon>Gammaproteobacteria</taxon>
        <taxon>Oceanospirillales</taxon>
        <taxon>Halomonadaceae</taxon>
        <taxon>Vreelandella</taxon>
    </lineage>
</organism>
<protein>
    <submittedName>
        <fullName evidence="1">Uncharacterized protein</fullName>
    </submittedName>
</protein>
<dbReference type="Proteomes" id="UP000289555">
    <property type="component" value="Chromosome"/>
</dbReference>
<sequence>MALAEEAAKSLPYRADFAGWQKVSGRNEYRLSTAALRNLAIEMGMQPGNKAITSELEQASSAGYVGFYVAF</sequence>
<reference evidence="2" key="1">
    <citation type="journal article" date="2019" name="Microbiol. Resour. Announc.">
        <title>Complete Genome Sequence of Halomonas olivaria, a Moderately Halophilic Bacterium Isolated from Olive Processing Effluents, Obtained by Nanopore Sequencing.</title>
        <authorList>
            <person name="Nagata S."/>
            <person name="Ii K.M."/>
            <person name="Tsukimi T."/>
            <person name="Miura M.C."/>
            <person name="Galipon J."/>
            <person name="Arakawa K."/>
        </authorList>
    </citation>
    <scope>NUCLEOTIDE SEQUENCE [LARGE SCALE GENOMIC DNA]</scope>
    <source>
        <strain evidence="2">TYRC17</strain>
    </source>
</reference>
<evidence type="ECO:0000313" key="2">
    <source>
        <dbReference type="Proteomes" id="UP000289555"/>
    </source>
</evidence>